<dbReference type="EMBL" id="QQAH01000023">
    <property type="protein sequence ID" value="RDD79885.1"/>
    <property type="molecule type" value="Genomic_DNA"/>
</dbReference>
<dbReference type="GO" id="GO:0008757">
    <property type="term" value="F:S-adenosylmethionine-dependent methyltransferase activity"/>
    <property type="evidence" value="ECO:0007669"/>
    <property type="project" value="InterPro"/>
</dbReference>
<keyword evidence="2" id="KW-0489">Methyltransferase</keyword>
<feature type="domain" description="Methyltransferase type 11" evidence="1">
    <location>
        <begin position="99"/>
        <end position="199"/>
    </location>
</feature>
<sequence>MTVAALIYRHRLIGKRAVAWLSRQLPASASRRVRALAERVAFNLTPQYQGDTLPAIFHYWSGRYLAPQAQRLGIDSPEAFYLDRIRAAQRHSMPLRVLSLGSGAASMEIYLAEQLRAAGVAAQIICMDFNPTLMRNAAASAKARGLDPWITFETCDCNRPFERPAQDVIIVNQFFHHVTELETFCRSLRNSLAPDGVLLSSDIIGRNGHQLWPDVEIEVQRIWASLPPEQQFDRHFGARQAKYPSIDHAAYSNEGVRAQDIVGCLLEEFDFELFFSFGAAIVPFIERRIGFNFAPDVERDRALIDHVQAIDAEALTQGRYPTTSMIAALRHKNSVTDPIHLPISPQRHVELTQQQLRKVASTTR</sequence>
<evidence type="ECO:0000259" key="1">
    <source>
        <dbReference type="Pfam" id="PF08241"/>
    </source>
</evidence>
<keyword evidence="2" id="KW-0808">Transferase</keyword>
<dbReference type="Proteomes" id="UP000253782">
    <property type="component" value="Unassembled WGS sequence"/>
</dbReference>
<comment type="caution">
    <text evidence="2">The sequence shown here is derived from an EMBL/GenBank/DDBJ whole genome shotgun (WGS) entry which is preliminary data.</text>
</comment>
<dbReference type="GO" id="GO:0032259">
    <property type="term" value="P:methylation"/>
    <property type="evidence" value="ECO:0007669"/>
    <property type="project" value="UniProtKB-KW"/>
</dbReference>
<organism evidence="2 3">
    <name type="scientific">Dyella tabacisoli</name>
    <dbReference type="NCBI Taxonomy" id="2282381"/>
    <lineage>
        <taxon>Bacteria</taxon>
        <taxon>Pseudomonadati</taxon>
        <taxon>Pseudomonadota</taxon>
        <taxon>Gammaproteobacteria</taxon>
        <taxon>Lysobacterales</taxon>
        <taxon>Rhodanobacteraceae</taxon>
        <taxon>Dyella</taxon>
    </lineage>
</organism>
<dbReference type="SUPFAM" id="SSF53335">
    <property type="entry name" value="S-adenosyl-L-methionine-dependent methyltransferases"/>
    <property type="match status" value="1"/>
</dbReference>
<proteinExistence type="predicted"/>
<dbReference type="RefSeq" id="WP_114847265.1">
    <property type="nucleotide sequence ID" value="NZ_JBHSPE010000005.1"/>
</dbReference>
<dbReference type="CDD" id="cd02440">
    <property type="entry name" value="AdoMet_MTases"/>
    <property type="match status" value="1"/>
</dbReference>
<evidence type="ECO:0000313" key="2">
    <source>
        <dbReference type="EMBL" id="RDD79885.1"/>
    </source>
</evidence>
<protein>
    <submittedName>
        <fullName evidence="2">Class I SAM-dependent methyltransferase</fullName>
    </submittedName>
</protein>
<evidence type="ECO:0000313" key="3">
    <source>
        <dbReference type="Proteomes" id="UP000253782"/>
    </source>
</evidence>
<dbReference type="InterPro" id="IPR013216">
    <property type="entry name" value="Methyltransf_11"/>
</dbReference>
<name>A0A369UIE9_9GAMM</name>
<accession>A0A369UIE9</accession>
<dbReference type="Pfam" id="PF08241">
    <property type="entry name" value="Methyltransf_11"/>
    <property type="match status" value="1"/>
</dbReference>
<dbReference type="Gene3D" id="3.40.50.150">
    <property type="entry name" value="Vaccinia Virus protein VP39"/>
    <property type="match status" value="1"/>
</dbReference>
<gene>
    <name evidence="2" type="ORF">DVJ77_19795</name>
</gene>
<dbReference type="AlphaFoldDB" id="A0A369UIE9"/>
<dbReference type="InterPro" id="IPR029063">
    <property type="entry name" value="SAM-dependent_MTases_sf"/>
</dbReference>
<keyword evidence="3" id="KW-1185">Reference proteome</keyword>
<reference evidence="2 3" key="1">
    <citation type="submission" date="2018-07" db="EMBL/GenBank/DDBJ databases">
        <title>Dyella tabacisoli L4-6T, whole genome shotgun sequence.</title>
        <authorList>
            <person name="Zhou X.-K."/>
            <person name="Li W.-J."/>
            <person name="Duan Y.-Q."/>
        </authorList>
    </citation>
    <scope>NUCLEOTIDE SEQUENCE [LARGE SCALE GENOMIC DNA]</scope>
    <source>
        <strain evidence="2 3">L4-6</strain>
    </source>
</reference>
<dbReference type="OrthoDB" id="582295at2"/>